<evidence type="ECO:0000256" key="3">
    <source>
        <dbReference type="ARBA" id="ARBA00023004"/>
    </source>
</evidence>
<dbReference type="AlphaFoldDB" id="A0A5C6EE50"/>
<evidence type="ECO:0000256" key="4">
    <source>
        <dbReference type="PROSITE-ProRule" id="PRU00433"/>
    </source>
</evidence>
<dbReference type="GO" id="GO:0020037">
    <property type="term" value="F:heme binding"/>
    <property type="evidence" value="ECO:0007669"/>
    <property type="project" value="InterPro"/>
</dbReference>
<dbReference type="GO" id="GO:0009055">
    <property type="term" value="F:electron transfer activity"/>
    <property type="evidence" value="ECO:0007669"/>
    <property type="project" value="InterPro"/>
</dbReference>
<evidence type="ECO:0000259" key="5">
    <source>
        <dbReference type="PROSITE" id="PS51007"/>
    </source>
</evidence>
<feature type="domain" description="Cytochrome c" evidence="5">
    <location>
        <begin position="486"/>
        <end position="580"/>
    </location>
</feature>
<comment type="caution">
    <text evidence="6">The sequence shown here is derived from an EMBL/GenBank/DDBJ whole genome shotgun (WGS) entry which is preliminary data.</text>
</comment>
<dbReference type="PANTHER" id="PTHR33546:SF1">
    <property type="entry name" value="LARGE, MULTIFUNCTIONAL SECRETED PROTEIN"/>
    <property type="match status" value="1"/>
</dbReference>
<keyword evidence="7" id="KW-1185">Reference proteome</keyword>
<dbReference type="EMBL" id="SJPX01000006">
    <property type="protein sequence ID" value="TWU46930.1"/>
    <property type="molecule type" value="Genomic_DNA"/>
</dbReference>
<dbReference type="SUPFAM" id="SSF48695">
    <property type="entry name" value="Multiheme cytochromes"/>
    <property type="match status" value="1"/>
</dbReference>
<evidence type="ECO:0000256" key="1">
    <source>
        <dbReference type="ARBA" id="ARBA00022617"/>
    </source>
</evidence>
<dbReference type="Proteomes" id="UP000317977">
    <property type="component" value="Unassembled WGS sequence"/>
</dbReference>
<feature type="domain" description="Cytochrome c" evidence="5">
    <location>
        <begin position="48"/>
        <end position="132"/>
    </location>
</feature>
<dbReference type="GO" id="GO:0046872">
    <property type="term" value="F:metal ion binding"/>
    <property type="evidence" value="ECO:0007669"/>
    <property type="project" value="UniProtKB-KW"/>
</dbReference>
<dbReference type="Gene3D" id="1.10.760.10">
    <property type="entry name" value="Cytochrome c-like domain"/>
    <property type="match status" value="4"/>
</dbReference>
<dbReference type="InterPro" id="IPR036909">
    <property type="entry name" value="Cyt_c-like_dom_sf"/>
</dbReference>
<keyword evidence="1 4" id="KW-0349">Heme</keyword>
<evidence type="ECO:0000313" key="7">
    <source>
        <dbReference type="Proteomes" id="UP000317977"/>
    </source>
</evidence>
<dbReference type="SUPFAM" id="SSF46626">
    <property type="entry name" value="Cytochrome c"/>
    <property type="match status" value="4"/>
</dbReference>
<evidence type="ECO:0000256" key="2">
    <source>
        <dbReference type="ARBA" id="ARBA00022723"/>
    </source>
</evidence>
<dbReference type="PANTHER" id="PTHR33546">
    <property type="entry name" value="LARGE, MULTIFUNCTIONAL SECRETED PROTEIN-RELATED"/>
    <property type="match status" value="1"/>
</dbReference>
<evidence type="ECO:0000313" key="6">
    <source>
        <dbReference type="EMBL" id="TWU46930.1"/>
    </source>
</evidence>
<dbReference type="InterPro" id="IPR009056">
    <property type="entry name" value="Cyt_c-like_dom"/>
</dbReference>
<reference evidence="6 7" key="1">
    <citation type="submission" date="2019-02" db="EMBL/GenBank/DDBJ databases">
        <title>Deep-cultivation of Planctomycetes and their phenomic and genomic characterization uncovers novel biology.</title>
        <authorList>
            <person name="Wiegand S."/>
            <person name="Jogler M."/>
            <person name="Boedeker C."/>
            <person name="Pinto D."/>
            <person name="Vollmers J."/>
            <person name="Rivas-Marin E."/>
            <person name="Kohn T."/>
            <person name="Peeters S.H."/>
            <person name="Heuer A."/>
            <person name="Rast P."/>
            <person name="Oberbeckmann S."/>
            <person name="Bunk B."/>
            <person name="Jeske O."/>
            <person name="Meyerdierks A."/>
            <person name="Storesund J.E."/>
            <person name="Kallscheuer N."/>
            <person name="Luecker S."/>
            <person name="Lage O.M."/>
            <person name="Pohl T."/>
            <person name="Merkel B.J."/>
            <person name="Hornburger P."/>
            <person name="Mueller R.-W."/>
            <person name="Bruemmer F."/>
            <person name="Labrenz M."/>
            <person name="Spormann A.M."/>
            <person name="Op Den Camp H."/>
            <person name="Overmann J."/>
            <person name="Amann R."/>
            <person name="Jetten M.S.M."/>
            <person name="Mascher T."/>
            <person name="Medema M.H."/>
            <person name="Devos D.P."/>
            <person name="Kaster A.-K."/>
            <person name="Ovreas L."/>
            <person name="Rohde M."/>
            <person name="Galperin M.Y."/>
            <person name="Jogler C."/>
        </authorList>
    </citation>
    <scope>NUCLEOTIDE SEQUENCE [LARGE SCALE GENOMIC DNA]</scope>
    <source>
        <strain evidence="6 7">Poly59</strain>
    </source>
</reference>
<feature type="domain" description="Cytochrome c" evidence="5">
    <location>
        <begin position="284"/>
        <end position="467"/>
    </location>
</feature>
<dbReference type="PROSITE" id="PS51007">
    <property type="entry name" value="CYTC"/>
    <property type="match status" value="4"/>
</dbReference>
<gene>
    <name evidence="6" type="ORF">Poly59_59040</name>
</gene>
<dbReference type="InterPro" id="IPR036280">
    <property type="entry name" value="Multihaem_cyt_sf"/>
</dbReference>
<feature type="domain" description="Cytochrome c" evidence="5">
    <location>
        <begin position="158"/>
        <end position="270"/>
    </location>
</feature>
<keyword evidence="3 4" id="KW-0408">Iron</keyword>
<keyword evidence="2 4" id="KW-0479">Metal-binding</keyword>
<name>A0A5C6EE50_9BACT</name>
<proteinExistence type="predicted"/>
<organism evidence="6 7">
    <name type="scientific">Rubripirellula reticaptiva</name>
    <dbReference type="NCBI Taxonomy" id="2528013"/>
    <lineage>
        <taxon>Bacteria</taxon>
        <taxon>Pseudomonadati</taxon>
        <taxon>Planctomycetota</taxon>
        <taxon>Planctomycetia</taxon>
        <taxon>Pirellulales</taxon>
        <taxon>Pirellulaceae</taxon>
        <taxon>Rubripirellula</taxon>
    </lineage>
</organism>
<protein>
    <submittedName>
        <fullName evidence="6">Cytochrome c</fullName>
    </submittedName>
</protein>
<accession>A0A5C6EE50</accession>
<dbReference type="OrthoDB" id="9804649at2"/>
<sequence>MSRMKKSCRGFAWIAVTIAVVSFRIVSIADEVAFVSAVERFARHDQIDQVEAGRLLITELSCTKCHRSDDAMLVSKGGPSLRNSGRRLNPSWVRDYVADPSRVHPGTTMPDVLGELTSQQRETVAGNIAAFLANQQQDFPDIKATGAVPVPFEFWNRGNVEAGRTLYHSVGCVACHEPAADFEVTGSARSAVDLMIDQLDAAELEDLGLSAAARPVPSVPHSNLAAKYTVRGLTFFLLDPDRDRPGGRMPNLKLTAVEAADLASYLMNRQAVESDSVNNQDASGDAEAGRKAFERFGCIACHQVDGLPNDLAASDTPILTELRRETFAGCLQEEYSKGPAYLLDDFQRGAIVSALASIATQTPVATADKLQHRLMQLNCYACHVRDELGGVGRRRKDYFHSVGEIDLGDEGRLPPPLTGAGRKIKPAWFAKILAGNNADIRPHMTIRMPKFHADQVADLPIWIAGVDGRRKLPYTVAVDSKPPSNEVIEAGRELMDIGCIQCHSFDGFSMPGVVGVELSGVAGRVNRDWFTAFLHDPSSLKSRTRMPNFFADGKTQNTELLGGDPDRQIAAMWAYLQGVPKHSLPQKIQQARSQTYELVPDDRPILLRTFMDIAGTHAIAVGNPQGVHYAFDAEQVRLADGWRGKFLDAQGTWFIRFAPPANPLGTESIEFPAGNVFVEIDSKADANSCDFTATAAQHRFGGYRVDPDGVPTFLYRVGSIAIEEEIVALKDGSLQRTWRFQPDPDSSHRIAFSPLAGRTVKQIGGNRFVSDKGLTVQIDRLPAGAATITAEQDQTSDDQQRVVYLIDITSATKLEVNYSW</sequence>